<keyword evidence="1" id="KW-0812">Transmembrane</keyword>
<feature type="transmembrane region" description="Helical" evidence="1">
    <location>
        <begin position="82"/>
        <end position="104"/>
    </location>
</feature>
<proteinExistence type="predicted"/>
<evidence type="ECO:0000313" key="3">
    <source>
        <dbReference type="Proteomes" id="UP000317023"/>
    </source>
</evidence>
<comment type="caution">
    <text evidence="2">The sequence shown here is derived from an EMBL/GenBank/DDBJ whole genome shotgun (WGS) entry which is preliminary data.</text>
</comment>
<reference evidence="2 3" key="1">
    <citation type="journal article" date="2019" name="Appl. Microbiol. Biotechnol.">
        <title>Differential efficiency of wild type rhizogenic strains for rol gene transformation of plants.</title>
        <authorList>
            <person name="Desmet S."/>
            <person name="De Keyser E."/>
            <person name="Van Vaerenbergh J."/>
            <person name="Baeyen S."/>
            <person name="Van Huylenbroeck J."/>
            <person name="Geelen D."/>
            <person name="Dhooghe E."/>
        </authorList>
    </citation>
    <scope>NUCLEOTIDE SEQUENCE [LARGE SCALE GENOMIC DNA]</scope>
    <source>
        <strain evidence="2 3">MAFF210266</strain>
    </source>
</reference>
<accession>A0A546XMP8</accession>
<keyword evidence="1" id="KW-0472">Membrane</keyword>
<dbReference type="EMBL" id="SGOE01000010">
    <property type="protein sequence ID" value="TRB02007.1"/>
    <property type="molecule type" value="Genomic_DNA"/>
</dbReference>
<dbReference type="AlphaFoldDB" id="A0A546XMP8"/>
<dbReference type="RefSeq" id="WP_142859588.1">
    <property type="nucleotide sequence ID" value="NZ_SGOE01000010.1"/>
</dbReference>
<evidence type="ECO:0000313" key="2">
    <source>
        <dbReference type="EMBL" id="TRB02007.1"/>
    </source>
</evidence>
<feature type="transmembrane region" description="Helical" evidence="1">
    <location>
        <begin position="56"/>
        <end position="75"/>
    </location>
</feature>
<protein>
    <submittedName>
        <fullName evidence="2">Uncharacterized protein</fullName>
    </submittedName>
</protein>
<sequence length="110" mass="11332">MNDYMILTAGLVGGVAGGGPGAHLSKTPFRKGALLAAAASIIQFAIGELTNLRQPLVYSLIYLVAIGLIGGRWGMRLTARQLSLIVIGSFLLALVAAAAVSYFVSSLGNL</sequence>
<gene>
    <name evidence="2" type="ORF">EXN61_24580</name>
</gene>
<organism evidence="2 3">
    <name type="scientific">Agrobacterium tumefaciens</name>
    <dbReference type="NCBI Taxonomy" id="358"/>
    <lineage>
        <taxon>Bacteria</taxon>
        <taxon>Pseudomonadati</taxon>
        <taxon>Pseudomonadota</taxon>
        <taxon>Alphaproteobacteria</taxon>
        <taxon>Hyphomicrobiales</taxon>
        <taxon>Rhizobiaceae</taxon>
        <taxon>Rhizobium/Agrobacterium group</taxon>
        <taxon>Agrobacterium</taxon>
        <taxon>Agrobacterium tumefaciens complex</taxon>
    </lineage>
</organism>
<dbReference type="Proteomes" id="UP000317023">
    <property type="component" value="Unassembled WGS sequence"/>
</dbReference>
<name>A0A546XMP8_AGRTU</name>
<evidence type="ECO:0000256" key="1">
    <source>
        <dbReference type="SAM" id="Phobius"/>
    </source>
</evidence>
<feature type="transmembrane region" description="Helical" evidence="1">
    <location>
        <begin position="6"/>
        <end position="25"/>
    </location>
</feature>
<keyword evidence="1" id="KW-1133">Transmembrane helix</keyword>
<feature type="transmembrane region" description="Helical" evidence="1">
    <location>
        <begin position="32"/>
        <end position="50"/>
    </location>
</feature>